<accession>A0ABT2EKF2</accession>
<proteinExistence type="predicted"/>
<keyword evidence="2" id="KW-1185">Reference proteome</keyword>
<comment type="caution">
    <text evidence="1">The sequence shown here is derived from an EMBL/GenBank/DDBJ whole genome shotgun (WGS) entry which is preliminary data.</text>
</comment>
<organism evidence="1 2">
    <name type="scientific">Candidatus Fervidibacter sacchari</name>
    <dbReference type="NCBI Taxonomy" id="1448929"/>
    <lineage>
        <taxon>Bacteria</taxon>
        <taxon>Candidatus Fervidibacterota</taxon>
        <taxon>Candidatus Fervidibacter</taxon>
    </lineage>
</organism>
<evidence type="ECO:0000313" key="2">
    <source>
        <dbReference type="Proteomes" id="UP001204798"/>
    </source>
</evidence>
<sequence length="1037" mass="115650">MIEKISAKCKVRSARFFALITFVVSSFPSLSFSQHSAPRTLHSPSAWQLLDTKPFAGRARGIVGALGVPTRGLTRTQIRIYGRQKALEWDARLKRTKPRLIDWLIKQGYWKQGQRLGVDAIIVAADSSPSRSRQSYGAGNLQFRFENFPSTVEAKIRDFLNRAIPVLVEVYGPPVTSPPDSTRTVTIVLDEALDALDGGVYNAAADEIRLPEFVPQRGYDWFNLLHQLLHAFRGPLMLSFPAWEEGQARAAAMIAAIKLRGQGVAELSKFDPKDPVHGDPLWVLPLYDILNQPPLGNPVFLPPSGFQPMAFWRIAMSAGAWLKVAAENPQCFRLFNAALLSLSDPMAVRGDTISLVDLMREIVPRVEGMDFYDWYRRQYVLDTGVSVGPKLYAFAVPLHIGILLILNHYRTSADGDEFPLYGIAQLVYRNDQTDDLYAEEGNEAEIYDGEGFIAPQFFNIGGANLVFIDIFVNGLALTVPFPYMVRGEEPNENPIWGGVLNALGGQIQVRFNDLTELQPVNVTRGVFAVTQGLDIYQLYRLQIRHVDEGSEAIEYRNAAFDIYCLIVQARPSVITMEVTLPAGIHLFAVPLLPTSFDEAEALGISPDELLLARWNPLRPGELKYEFYPRITIPMMPGVGYWLKLLRETTIRVEGTPIPSDQPYQIPLYGGFNQVGNPFARDLPVGEILVAFGNEGPVGLAEAERRAWVQNAIWVWDRVQGYQLAQTVRPWQGFWVRALRPSGVRLVFNWSGTRDAGRGTGERSRLARFQPMSVRTLSSNPSLVPRPSSPVPTLWSVRLIVTAPNAPADAENLFGIASGSQSSSRIFKPPMIPNTVWAAFVCEGTRGKGQGTGEVELVAHDIRPEGSSRKWRFIVKSDLPDNTPVTLRWEGLAQLPRTVSLVVTDLATNERFSLRSRSSYTFTARKGETRQFVVEAVQSSPATLVRIVSVQPLRGRGFTARLVLTSPAQVRAEIWSLTGRTIRILTDTFVPQPSPFNLLWDGRDRTGTPLPFGAYLLVVNARDEFGREQQVIRTVMLR</sequence>
<dbReference type="RefSeq" id="WP_259094191.1">
    <property type="nucleotide sequence ID" value="NZ_CP130454.1"/>
</dbReference>
<dbReference type="Gene3D" id="2.60.40.4070">
    <property type="match status" value="1"/>
</dbReference>
<evidence type="ECO:0008006" key="3">
    <source>
        <dbReference type="Google" id="ProtNLM"/>
    </source>
</evidence>
<reference evidence="1 2" key="1">
    <citation type="submission" date="2022-08" db="EMBL/GenBank/DDBJ databases">
        <title>Bacterial and archaeal communities from various locations to study Microbial Dark Matter (Phase II).</title>
        <authorList>
            <person name="Stepanauskas R."/>
        </authorList>
    </citation>
    <scope>NUCLEOTIDE SEQUENCE [LARGE SCALE GENOMIC DNA]</scope>
    <source>
        <strain evidence="1 2">PD1</strain>
    </source>
</reference>
<protein>
    <recommendedName>
        <fullName evidence="3">FlgD Ig-like domain-containing protein</fullName>
    </recommendedName>
</protein>
<gene>
    <name evidence="1" type="ORF">M2350_000822</name>
</gene>
<name>A0ABT2EKF2_9BACT</name>
<evidence type="ECO:0000313" key="1">
    <source>
        <dbReference type="EMBL" id="MCS3918425.1"/>
    </source>
</evidence>
<dbReference type="Proteomes" id="UP001204798">
    <property type="component" value="Unassembled WGS sequence"/>
</dbReference>
<dbReference type="EMBL" id="JANUCP010000001">
    <property type="protein sequence ID" value="MCS3918425.1"/>
    <property type="molecule type" value="Genomic_DNA"/>
</dbReference>